<dbReference type="GO" id="GO:0005869">
    <property type="term" value="C:dynactin complex"/>
    <property type="evidence" value="ECO:0007669"/>
    <property type="project" value="InterPro"/>
</dbReference>
<organism evidence="4 5">
    <name type="scientific">Lasallia pustulata</name>
    <dbReference type="NCBI Taxonomy" id="136370"/>
    <lineage>
        <taxon>Eukaryota</taxon>
        <taxon>Fungi</taxon>
        <taxon>Dikarya</taxon>
        <taxon>Ascomycota</taxon>
        <taxon>Pezizomycotina</taxon>
        <taxon>Lecanoromycetes</taxon>
        <taxon>OSLEUM clade</taxon>
        <taxon>Umbilicariomycetidae</taxon>
        <taxon>Umbilicariales</taxon>
        <taxon>Umbilicariaceae</taxon>
        <taxon>Lasallia</taxon>
    </lineage>
</organism>
<feature type="region of interest" description="Disordered" evidence="3">
    <location>
        <begin position="1"/>
        <end position="122"/>
    </location>
</feature>
<feature type="compositionally biased region" description="Acidic residues" evidence="3">
    <location>
        <begin position="108"/>
        <end position="122"/>
    </location>
</feature>
<feature type="compositionally biased region" description="Basic residues" evidence="3">
    <location>
        <begin position="90"/>
        <end position="104"/>
    </location>
</feature>
<dbReference type="EMBL" id="FWEW01003623">
    <property type="protein sequence ID" value="SLM40080.1"/>
    <property type="molecule type" value="Genomic_DNA"/>
</dbReference>
<keyword evidence="2" id="KW-0963">Cytoplasm</keyword>
<feature type="compositionally biased region" description="Basic and acidic residues" evidence="3">
    <location>
        <begin position="40"/>
        <end position="49"/>
    </location>
</feature>
<accession>A0A1W5DAR4</accession>
<feature type="compositionally biased region" description="Basic and acidic residues" evidence="3">
    <location>
        <begin position="134"/>
        <end position="151"/>
    </location>
</feature>
<evidence type="ECO:0000313" key="5">
    <source>
        <dbReference type="Proteomes" id="UP000192927"/>
    </source>
</evidence>
<sequence>MSDHRKYAGLPDLDLAPDIYETPDLTDDTSTHPASTVFRSDSRASLDRGYEDDEDTGIDRHRLDPDEARSHFLPAQLNAREVDFSDRISSKRKSYRASSRRRRKGENGVEELGDLSDDDDEGFERKLARLRREVEELKETSSRRRAEKTSVDETETPDDGRREPDNGLDDLSNVLHNLHTASGSGGVGGAGSRLAKKLNGAMRAPTVSIPKGSAAEPDQHPPGSSTYTVTYAPTYAKDQALARAADFDTRLTLIETVLGVDSIPVSSEGRATSKAVLPMLDTLDRQLSTISTTSVTSLDSIGQRIRQLTQDAEKLEEARKAAKAAHEALRSSQRDSNASQTVNGEVTAANSIEDPEQVSKINALYGTLATIESLSPLLPSVLDRLRSLRTIHAEAATASESLARVEQTQEEMTGEIKSWKEGLEKVEHVMRHGEETMGGNMNAMEGWIKQLEERMSKLAS</sequence>
<dbReference type="InterPro" id="IPR028133">
    <property type="entry name" value="Dynamitin"/>
</dbReference>
<comment type="subcellular location">
    <subcellularLocation>
        <location evidence="1">Cytoplasm</location>
    </subcellularLocation>
</comment>
<proteinExistence type="predicted"/>
<reference evidence="5" key="1">
    <citation type="submission" date="2017-03" db="EMBL/GenBank/DDBJ databases">
        <authorList>
            <person name="Sharma R."/>
            <person name="Thines M."/>
        </authorList>
    </citation>
    <scope>NUCLEOTIDE SEQUENCE [LARGE SCALE GENOMIC DNA]</scope>
</reference>
<keyword evidence="5" id="KW-1185">Reference proteome</keyword>
<evidence type="ECO:0000256" key="1">
    <source>
        <dbReference type="ARBA" id="ARBA00004496"/>
    </source>
</evidence>
<dbReference type="Pfam" id="PF04912">
    <property type="entry name" value="Dynamitin"/>
    <property type="match status" value="1"/>
</dbReference>
<dbReference type="GO" id="GO:0007017">
    <property type="term" value="P:microtubule-based process"/>
    <property type="evidence" value="ECO:0007669"/>
    <property type="project" value="InterPro"/>
</dbReference>
<feature type="compositionally biased region" description="Basic and acidic residues" evidence="3">
    <location>
        <begin position="57"/>
        <end position="70"/>
    </location>
</feature>
<feature type="region of interest" description="Disordered" evidence="3">
    <location>
        <begin position="318"/>
        <end position="342"/>
    </location>
</feature>
<feature type="region of interest" description="Disordered" evidence="3">
    <location>
        <begin position="134"/>
        <end position="172"/>
    </location>
</feature>
<name>A0A1W5DAR4_9LECA</name>
<feature type="region of interest" description="Disordered" evidence="3">
    <location>
        <begin position="207"/>
        <end position="227"/>
    </location>
</feature>
<dbReference type="PANTHER" id="PTHR15346">
    <property type="entry name" value="DYNACTIN SUBUNIT"/>
    <property type="match status" value="1"/>
</dbReference>
<evidence type="ECO:0000256" key="2">
    <source>
        <dbReference type="ARBA" id="ARBA00022490"/>
    </source>
</evidence>
<dbReference type="Proteomes" id="UP000192927">
    <property type="component" value="Unassembled WGS sequence"/>
</dbReference>
<dbReference type="GO" id="GO:0005737">
    <property type="term" value="C:cytoplasm"/>
    <property type="evidence" value="ECO:0007669"/>
    <property type="project" value="UniProtKB-SubCell"/>
</dbReference>
<dbReference type="AlphaFoldDB" id="A0A1W5DAR4"/>
<evidence type="ECO:0000256" key="3">
    <source>
        <dbReference type="SAM" id="MobiDB-lite"/>
    </source>
</evidence>
<evidence type="ECO:0000313" key="4">
    <source>
        <dbReference type="EMBL" id="SLM40080.1"/>
    </source>
</evidence>
<protein>
    <submittedName>
        <fullName evidence="4">Dynamitin</fullName>
    </submittedName>
</protein>
<feature type="compositionally biased region" description="Basic and acidic residues" evidence="3">
    <location>
        <begin position="80"/>
        <end position="89"/>
    </location>
</feature>
<feature type="compositionally biased region" description="Basic and acidic residues" evidence="3">
    <location>
        <begin position="318"/>
        <end position="333"/>
    </location>
</feature>